<evidence type="ECO:0000256" key="2">
    <source>
        <dbReference type="ARBA" id="ARBA00005874"/>
    </source>
</evidence>
<keyword evidence="10" id="KW-1185">Reference proteome</keyword>
<evidence type="ECO:0000256" key="7">
    <source>
        <dbReference type="ARBA" id="ARBA00032572"/>
    </source>
</evidence>
<evidence type="ECO:0000256" key="5">
    <source>
        <dbReference type="ARBA" id="ARBA00022679"/>
    </source>
</evidence>
<dbReference type="InterPro" id="IPR029058">
    <property type="entry name" value="AB_hydrolase_fold"/>
</dbReference>
<comment type="catalytic activity">
    <reaction evidence="8">
        <text>an acyl-CoA + a 1,2-diacyl-sn-glycerol = a triacyl-sn-glycerol + CoA</text>
        <dbReference type="Rhea" id="RHEA:10868"/>
        <dbReference type="ChEBI" id="CHEBI:17815"/>
        <dbReference type="ChEBI" id="CHEBI:57287"/>
        <dbReference type="ChEBI" id="CHEBI:58342"/>
        <dbReference type="ChEBI" id="CHEBI:64615"/>
        <dbReference type="EC" id="2.3.1.20"/>
    </reaction>
</comment>
<dbReference type="OrthoDB" id="3210113at2"/>
<sequence length="340" mass="36096">MFTPVCFRSVWCRRFAVHHPTDRCAAGSCCCADGGSMVEDLRATARRFSRRSLFATTGLLGLAAAGAAVSAGVNAAADTDAVQRTLNAHDVGQTVGGVAPVISTERVYSKSRGREVDLVTILPPGVPAENLPVSLLLHGLHGTARTAAVGNIAGLLAAAVTTRLSPAFGFVALDGGDNYWHDHGTGDDPMSMLVNEVPGWLAQRRLGGADGLPFAVTGTSMGGFGAFVYSRRRFEQGRPLSAVATMSPGLLTSWTEMAKRNAFINADQWAALDPLRNLDKLGPAPIGLWCGDRDRFIEGCRRFIATAHPEVGLITPGAHTDEYWSTVTPDVLRFLSRHVG</sequence>
<keyword evidence="9" id="KW-0378">Hydrolase</keyword>
<dbReference type="GO" id="GO:0050348">
    <property type="term" value="F:trehalose O-mycolyltransferase activity"/>
    <property type="evidence" value="ECO:0007669"/>
    <property type="project" value="UniProtKB-EC"/>
</dbReference>
<dbReference type="KEGG" id="nyu:D7D52_33000"/>
<evidence type="ECO:0000256" key="3">
    <source>
        <dbReference type="ARBA" id="ARBA00012820"/>
    </source>
</evidence>
<proteinExistence type="inferred from homology"/>
<gene>
    <name evidence="9" type="ORF">D7D52_33000</name>
</gene>
<evidence type="ECO:0000256" key="4">
    <source>
        <dbReference type="ARBA" id="ARBA00013244"/>
    </source>
</evidence>
<dbReference type="GO" id="GO:0004144">
    <property type="term" value="F:diacylglycerol O-acyltransferase activity"/>
    <property type="evidence" value="ECO:0007669"/>
    <property type="project" value="UniProtKB-EC"/>
</dbReference>
<reference evidence="9 10" key="1">
    <citation type="submission" date="2018-09" db="EMBL/GenBank/DDBJ databases">
        <title>Nocardia yunnanensis sp. nov., an actinomycete isolated from a soil sample.</title>
        <authorList>
            <person name="Zhang J."/>
        </authorList>
    </citation>
    <scope>NUCLEOTIDE SEQUENCE [LARGE SCALE GENOMIC DNA]</scope>
    <source>
        <strain evidence="9 10">CFHS0054</strain>
    </source>
</reference>
<keyword evidence="6" id="KW-0012">Acyltransferase</keyword>
<comment type="similarity">
    <text evidence="2">Belongs to the mycobacterial A85 antigen family.</text>
</comment>
<dbReference type="EC" id="2.3.1.122" evidence="3"/>
<evidence type="ECO:0000256" key="6">
    <source>
        <dbReference type="ARBA" id="ARBA00023315"/>
    </source>
</evidence>
<evidence type="ECO:0000256" key="8">
    <source>
        <dbReference type="ARBA" id="ARBA00048109"/>
    </source>
</evidence>
<evidence type="ECO:0000313" key="10">
    <source>
        <dbReference type="Proteomes" id="UP000267164"/>
    </source>
</evidence>
<name>A0A386ZMD4_9NOCA</name>
<keyword evidence="5" id="KW-0808">Transferase</keyword>
<dbReference type="InterPro" id="IPR050583">
    <property type="entry name" value="Mycobacterial_A85_antigen"/>
</dbReference>
<protein>
    <recommendedName>
        <fullName evidence="7">Acyl-CoA:diacylglycerol acyltransferase</fullName>
        <ecNumber evidence="3">2.3.1.122</ecNumber>
        <ecNumber evidence="4">2.3.1.20</ecNumber>
    </recommendedName>
</protein>
<accession>A0A386ZMD4</accession>
<evidence type="ECO:0000256" key="1">
    <source>
        <dbReference type="ARBA" id="ARBA00000697"/>
    </source>
</evidence>
<dbReference type="GO" id="GO:0016787">
    <property type="term" value="F:hydrolase activity"/>
    <property type="evidence" value="ECO:0007669"/>
    <property type="project" value="UniProtKB-KW"/>
</dbReference>
<dbReference type="InterPro" id="IPR000801">
    <property type="entry name" value="Esterase-like"/>
</dbReference>
<dbReference type="Gene3D" id="3.40.50.1820">
    <property type="entry name" value="alpha/beta hydrolase"/>
    <property type="match status" value="1"/>
</dbReference>
<dbReference type="SUPFAM" id="SSF53474">
    <property type="entry name" value="alpha/beta-Hydrolases"/>
    <property type="match status" value="1"/>
</dbReference>
<dbReference type="EMBL" id="CP032568">
    <property type="protein sequence ID" value="AYF77839.1"/>
    <property type="molecule type" value="Genomic_DNA"/>
</dbReference>
<dbReference type="EC" id="2.3.1.20" evidence="4"/>
<dbReference type="Proteomes" id="UP000267164">
    <property type="component" value="Chromosome"/>
</dbReference>
<dbReference type="PANTHER" id="PTHR48098">
    <property type="entry name" value="ENTEROCHELIN ESTERASE-RELATED"/>
    <property type="match status" value="1"/>
</dbReference>
<organism evidence="9 10">
    <name type="scientific">Nocardia yunnanensis</name>
    <dbReference type="NCBI Taxonomy" id="2382165"/>
    <lineage>
        <taxon>Bacteria</taxon>
        <taxon>Bacillati</taxon>
        <taxon>Actinomycetota</taxon>
        <taxon>Actinomycetes</taxon>
        <taxon>Mycobacteriales</taxon>
        <taxon>Nocardiaceae</taxon>
        <taxon>Nocardia</taxon>
    </lineage>
</organism>
<evidence type="ECO:0000313" key="9">
    <source>
        <dbReference type="EMBL" id="AYF77839.1"/>
    </source>
</evidence>
<dbReference type="Pfam" id="PF00756">
    <property type="entry name" value="Esterase"/>
    <property type="match status" value="1"/>
</dbReference>
<dbReference type="PROSITE" id="PS51318">
    <property type="entry name" value="TAT"/>
    <property type="match status" value="1"/>
</dbReference>
<dbReference type="PANTHER" id="PTHR48098:SF1">
    <property type="entry name" value="DIACYLGLYCEROL ACYLTRANSFERASE_MYCOLYLTRANSFERASE AG85A"/>
    <property type="match status" value="1"/>
</dbReference>
<dbReference type="AlphaFoldDB" id="A0A386ZMD4"/>
<comment type="catalytic activity">
    <reaction evidence="1">
        <text>2 alpha,alpha'-trehalose 6-mycolate = alpha,alpha'-trehalose 6,6'-bismycolate + alpha,alpha-trehalose</text>
        <dbReference type="Rhea" id="RHEA:23472"/>
        <dbReference type="ChEBI" id="CHEBI:16551"/>
        <dbReference type="ChEBI" id="CHEBI:18195"/>
        <dbReference type="ChEBI" id="CHEBI:18234"/>
        <dbReference type="EC" id="2.3.1.122"/>
    </reaction>
</comment>
<dbReference type="InterPro" id="IPR006311">
    <property type="entry name" value="TAT_signal"/>
</dbReference>